<keyword evidence="9" id="KW-0223">Dioxygenase</keyword>
<dbReference type="GO" id="GO:0016020">
    <property type="term" value="C:membrane"/>
    <property type="evidence" value="ECO:0007669"/>
    <property type="project" value="UniProtKB-SubCell"/>
</dbReference>
<evidence type="ECO:0000256" key="2">
    <source>
        <dbReference type="ARBA" id="ARBA00022729"/>
    </source>
</evidence>
<dbReference type="GO" id="GO:0051213">
    <property type="term" value="F:dioxygenase activity"/>
    <property type="evidence" value="ECO:0007669"/>
    <property type="project" value="UniProtKB-KW"/>
</dbReference>
<evidence type="ECO:0000256" key="4">
    <source>
        <dbReference type="ARBA" id="ARBA00023139"/>
    </source>
</evidence>
<dbReference type="CDD" id="cd13526">
    <property type="entry name" value="PBP2_lipoprotein_MetQ_like"/>
    <property type="match status" value="1"/>
</dbReference>
<dbReference type="OrthoDB" id="9812878at2"/>
<dbReference type="PATRIC" id="fig|1122219.3.peg.1533"/>
<dbReference type="PIRSF" id="PIRSF002854">
    <property type="entry name" value="MetQ"/>
    <property type="match status" value="1"/>
</dbReference>
<keyword evidence="9" id="KW-0560">Oxidoreductase</keyword>
<dbReference type="STRING" id="39029.BSR42_09580"/>
<dbReference type="AlphaFoldDB" id="A0A0J6WWP4"/>
<dbReference type="Proteomes" id="UP000036503">
    <property type="component" value="Unassembled WGS sequence"/>
</dbReference>
<name>A0A0J6WWP4_9FIRM</name>
<keyword evidence="10" id="KW-1185">Reference proteome</keyword>
<dbReference type="PROSITE" id="PS51257">
    <property type="entry name" value="PROKAR_LIPOPROTEIN"/>
    <property type="match status" value="1"/>
</dbReference>
<sequence length="274" mass="29508">MKLKIIASIVLTLSIAASMLTGCGLQSRSAVQPEKKEITVGVTPGSSDQIMEIVTQEAAKQGLTVHVKTFSDYITPDQALANGDIDLNSFQHQPFLDAFNEKNGTQLISIGKTYLAPLALYSHTYKSAADIPDGAAIAIPNDPSNGGRALQLLQKQGWIQLAPDKSATKVTVQDIVANPKHLHIIELEAAQLPRSLDDTDAAVINAGYAISAGLNSKRDSIAVEDNTSPYVNIIAARPEDKDNPAYLKFVKAFQSDAVKQYINEHFAGELEPAW</sequence>
<dbReference type="InterPro" id="IPR004872">
    <property type="entry name" value="Lipoprotein_NlpA"/>
</dbReference>
<comment type="similarity">
    <text evidence="6">Belongs to the nlpA lipoprotein family.</text>
</comment>
<reference evidence="9 10" key="1">
    <citation type="submission" date="2015-06" db="EMBL/GenBank/DDBJ databases">
        <title>Draft genome sequence of beer spoilage bacterium Megasphaera cerevisiae type strain 20462.</title>
        <authorList>
            <person name="Kutumbaka K."/>
            <person name="Pasmowitz J."/>
            <person name="Mategko J."/>
            <person name="Reyes D."/>
            <person name="Friedrich A."/>
            <person name="Han S."/>
            <person name="Martens-Habbena W."/>
            <person name="Neal-McKinney J."/>
            <person name="Janagama H.K."/>
            <person name="Nadala C."/>
            <person name="Samadpour M."/>
        </authorList>
    </citation>
    <scope>NUCLEOTIDE SEQUENCE [LARGE SCALE GENOMIC DNA]</scope>
    <source>
        <strain evidence="9 10">DSM 20462</strain>
    </source>
</reference>
<evidence type="ECO:0000313" key="9">
    <source>
        <dbReference type="EMBL" id="KMO86257.1"/>
    </source>
</evidence>
<evidence type="ECO:0000313" key="10">
    <source>
        <dbReference type="Proteomes" id="UP000036503"/>
    </source>
</evidence>
<accession>A0A0J6WWP4</accession>
<organism evidence="9 10">
    <name type="scientific">Megasphaera cerevisiae DSM 20462</name>
    <dbReference type="NCBI Taxonomy" id="1122219"/>
    <lineage>
        <taxon>Bacteria</taxon>
        <taxon>Bacillati</taxon>
        <taxon>Bacillota</taxon>
        <taxon>Negativicutes</taxon>
        <taxon>Veillonellales</taxon>
        <taxon>Veillonellaceae</taxon>
        <taxon>Megasphaera</taxon>
    </lineage>
</organism>
<dbReference type="EMBL" id="LEKT01000028">
    <property type="protein sequence ID" value="KMO86257.1"/>
    <property type="molecule type" value="Genomic_DNA"/>
</dbReference>
<evidence type="ECO:0000256" key="1">
    <source>
        <dbReference type="ARBA" id="ARBA00004635"/>
    </source>
</evidence>
<evidence type="ECO:0000256" key="5">
    <source>
        <dbReference type="ARBA" id="ARBA00023288"/>
    </source>
</evidence>
<comment type="subcellular location">
    <subcellularLocation>
        <location evidence="1">Membrane</location>
        <topology evidence="1">Lipid-anchor</topology>
    </subcellularLocation>
</comment>
<keyword evidence="3" id="KW-0472">Membrane</keyword>
<keyword evidence="4" id="KW-0564">Palmitate</keyword>
<dbReference type="SUPFAM" id="SSF53850">
    <property type="entry name" value="Periplasmic binding protein-like II"/>
    <property type="match status" value="1"/>
</dbReference>
<dbReference type="InParanoid" id="A0A0J6WWP4"/>
<dbReference type="FunCoup" id="A0A0J6WWP4">
    <property type="interactions" value="59"/>
</dbReference>
<evidence type="ECO:0000256" key="6">
    <source>
        <dbReference type="PIRNR" id="PIRNR002854"/>
    </source>
</evidence>
<evidence type="ECO:0000256" key="3">
    <source>
        <dbReference type="ARBA" id="ARBA00023136"/>
    </source>
</evidence>
<proteinExistence type="inferred from homology"/>
<feature type="signal peptide" evidence="8">
    <location>
        <begin position="1"/>
        <end position="22"/>
    </location>
</feature>
<dbReference type="PANTHER" id="PTHR30429:SF1">
    <property type="entry name" value="D-METHIONINE-BINDING LIPOPROTEIN METQ-RELATED"/>
    <property type="match status" value="1"/>
</dbReference>
<dbReference type="PANTHER" id="PTHR30429">
    <property type="entry name" value="D-METHIONINE-BINDING LIPOPROTEIN METQ"/>
    <property type="match status" value="1"/>
</dbReference>
<dbReference type="RefSeq" id="WP_048514529.1">
    <property type="nucleotide sequence ID" value="NZ_FUXD01000048.1"/>
</dbReference>
<feature type="chain" id="PRO_5039255564" description="Lipoprotein" evidence="8">
    <location>
        <begin position="23"/>
        <end position="274"/>
    </location>
</feature>
<dbReference type="Pfam" id="PF03180">
    <property type="entry name" value="Lipoprotein_9"/>
    <property type="match status" value="1"/>
</dbReference>
<feature type="lipid moiety-binding region" description="S-diacylglycerol cysteine" evidence="7">
    <location>
        <position position="23"/>
    </location>
</feature>
<dbReference type="Gene3D" id="3.40.190.10">
    <property type="entry name" value="Periplasmic binding protein-like II"/>
    <property type="match status" value="2"/>
</dbReference>
<protein>
    <recommendedName>
        <fullName evidence="6">Lipoprotein</fullName>
    </recommendedName>
</protein>
<comment type="caution">
    <text evidence="9">The sequence shown here is derived from an EMBL/GenBank/DDBJ whole genome shotgun (WGS) entry which is preliminary data.</text>
</comment>
<keyword evidence="5 6" id="KW-0449">Lipoprotein</keyword>
<dbReference type="NCBIfam" id="TIGR00363">
    <property type="entry name" value="MetQ/NlpA family lipoprotein"/>
    <property type="match status" value="1"/>
</dbReference>
<evidence type="ECO:0000256" key="8">
    <source>
        <dbReference type="SAM" id="SignalP"/>
    </source>
</evidence>
<gene>
    <name evidence="9" type="ORF">AB840_09125</name>
</gene>
<keyword evidence="2 8" id="KW-0732">Signal</keyword>
<evidence type="ECO:0000256" key="7">
    <source>
        <dbReference type="PIRSR" id="PIRSR002854-1"/>
    </source>
</evidence>